<dbReference type="AlphaFoldDB" id="A0A4S2N7E8"/>
<dbReference type="InParanoid" id="A0A4S2N7E8"/>
<accession>A0A4S2N7E8</accession>
<feature type="compositionally biased region" description="Polar residues" evidence="1">
    <location>
        <begin position="50"/>
        <end position="66"/>
    </location>
</feature>
<dbReference type="EMBL" id="ML220112">
    <property type="protein sequence ID" value="TGZ85173.1"/>
    <property type="molecule type" value="Genomic_DNA"/>
</dbReference>
<protein>
    <recommendedName>
        <fullName evidence="4">Cenp-O kinetochore centromere component</fullName>
    </recommendedName>
</protein>
<dbReference type="Proteomes" id="UP000298138">
    <property type="component" value="Unassembled WGS sequence"/>
</dbReference>
<dbReference type="STRING" id="341454.A0A4S2N7E8"/>
<sequence>MSASSTLLPAPSPLTSSLEAKIAQLESSRAALESSLLSLRAHRTLSSIPTSNLEASQASPGSNSLASTIPNTTSPPTSLDLLNFTLSQSDLLSAHTQTRLHRLSSIPTTFHVLDPSKNTKQLGVRVDTLVDGRAHKPIYIFYDESGAVVRHTVPSYLWRGGDGGPRVVRARVLRWRRRKLWAEKIQKAAKGAQRVGDVREEWWRRVEEVEWDAAVTVVRVKWMSGVRAEMKVSEKGVVEMAAVMRKKGGRWRGVEVVLMGELRGLAERIGWVGEGPGLNAVKG</sequence>
<evidence type="ECO:0000313" key="3">
    <source>
        <dbReference type="Proteomes" id="UP000298138"/>
    </source>
</evidence>
<evidence type="ECO:0008006" key="4">
    <source>
        <dbReference type="Google" id="ProtNLM"/>
    </source>
</evidence>
<reference evidence="2 3" key="1">
    <citation type="submission" date="2019-04" db="EMBL/GenBank/DDBJ databases">
        <title>Comparative genomics and transcriptomics to analyze fruiting body development in filamentous ascomycetes.</title>
        <authorList>
            <consortium name="DOE Joint Genome Institute"/>
            <person name="Lutkenhaus R."/>
            <person name="Traeger S."/>
            <person name="Breuer J."/>
            <person name="Kuo A."/>
            <person name="Lipzen A."/>
            <person name="Pangilinan J."/>
            <person name="Dilworth D."/>
            <person name="Sandor L."/>
            <person name="Poggeler S."/>
            <person name="Barry K."/>
            <person name="Grigoriev I.V."/>
            <person name="Nowrousian M."/>
        </authorList>
    </citation>
    <scope>NUCLEOTIDE SEQUENCE [LARGE SCALE GENOMIC DNA]</scope>
    <source>
        <strain evidence="2 3">CBS 389.68</strain>
    </source>
</reference>
<organism evidence="2 3">
    <name type="scientific">Ascodesmis nigricans</name>
    <dbReference type="NCBI Taxonomy" id="341454"/>
    <lineage>
        <taxon>Eukaryota</taxon>
        <taxon>Fungi</taxon>
        <taxon>Dikarya</taxon>
        <taxon>Ascomycota</taxon>
        <taxon>Pezizomycotina</taxon>
        <taxon>Pezizomycetes</taxon>
        <taxon>Pezizales</taxon>
        <taxon>Ascodesmidaceae</taxon>
        <taxon>Ascodesmis</taxon>
    </lineage>
</organism>
<feature type="region of interest" description="Disordered" evidence="1">
    <location>
        <begin position="50"/>
        <end position="72"/>
    </location>
</feature>
<keyword evidence="3" id="KW-1185">Reference proteome</keyword>
<evidence type="ECO:0000313" key="2">
    <source>
        <dbReference type="EMBL" id="TGZ85173.1"/>
    </source>
</evidence>
<name>A0A4S2N7E8_9PEZI</name>
<proteinExistence type="predicted"/>
<evidence type="ECO:0000256" key="1">
    <source>
        <dbReference type="SAM" id="MobiDB-lite"/>
    </source>
</evidence>
<gene>
    <name evidence="2" type="ORF">EX30DRAFT_392546</name>
</gene>